<accession>A0ABV8DXV3</accession>
<sequence length="99" mass="10137">MFPDGGSAAAGPPFAVSGRGEEERPDPGGARHQEGRDHGGGAGVRLDRGGLGYPHRGGGRGLVPLRGQCERARGREDGEQRENEGGATYGHVPSFGFGG</sequence>
<comment type="caution">
    <text evidence="2">The sequence shown here is derived from an EMBL/GenBank/DDBJ whole genome shotgun (WGS) entry which is preliminary data.</text>
</comment>
<feature type="region of interest" description="Disordered" evidence="1">
    <location>
        <begin position="1"/>
        <end position="99"/>
    </location>
</feature>
<reference evidence="3" key="1">
    <citation type="journal article" date="2019" name="Int. J. Syst. Evol. Microbiol.">
        <title>The Global Catalogue of Microorganisms (GCM) 10K type strain sequencing project: providing services to taxonomists for standard genome sequencing and annotation.</title>
        <authorList>
            <consortium name="The Broad Institute Genomics Platform"/>
            <consortium name="The Broad Institute Genome Sequencing Center for Infectious Disease"/>
            <person name="Wu L."/>
            <person name="Ma J."/>
        </authorList>
    </citation>
    <scope>NUCLEOTIDE SEQUENCE [LARGE SCALE GENOMIC DNA]</scope>
    <source>
        <strain evidence="3">CGMCC 4.7330</strain>
    </source>
</reference>
<dbReference type="EMBL" id="JBHSAX010000017">
    <property type="protein sequence ID" value="MFC3964793.1"/>
    <property type="molecule type" value="Genomic_DNA"/>
</dbReference>
<feature type="compositionally biased region" description="Gly residues" evidence="1">
    <location>
        <begin position="49"/>
        <end position="61"/>
    </location>
</feature>
<dbReference type="RefSeq" id="WP_378614542.1">
    <property type="nucleotide sequence ID" value="NZ_JBHSAX010000017.1"/>
</dbReference>
<feature type="compositionally biased region" description="Basic and acidic residues" evidence="1">
    <location>
        <begin position="19"/>
        <end position="39"/>
    </location>
</feature>
<feature type="compositionally biased region" description="Basic and acidic residues" evidence="1">
    <location>
        <begin position="68"/>
        <end position="84"/>
    </location>
</feature>
<evidence type="ECO:0000313" key="2">
    <source>
        <dbReference type="EMBL" id="MFC3964793.1"/>
    </source>
</evidence>
<dbReference type="Proteomes" id="UP001595696">
    <property type="component" value="Unassembled WGS sequence"/>
</dbReference>
<keyword evidence="3" id="KW-1185">Reference proteome</keyword>
<name>A0ABV8DXV3_9NOCA</name>
<protein>
    <submittedName>
        <fullName evidence="2">Uncharacterized protein</fullName>
    </submittedName>
</protein>
<organism evidence="2 3">
    <name type="scientific">Nocardia jiangsuensis</name>
    <dbReference type="NCBI Taxonomy" id="1691563"/>
    <lineage>
        <taxon>Bacteria</taxon>
        <taxon>Bacillati</taxon>
        <taxon>Actinomycetota</taxon>
        <taxon>Actinomycetes</taxon>
        <taxon>Mycobacteriales</taxon>
        <taxon>Nocardiaceae</taxon>
        <taxon>Nocardia</taxon>
    </lineage>
</organism>
<proteinExistence type="predicted"/>
<evidence type="ECO:0000256" key="1">
    <source>
        <dbReference type="SAM" id="MobiDB-lite"/>
    </source>
</evidence>
<evidence type="ECO:0000313" key="3">
    <source>
        <dbReference type="Proteomes" id="UP001595696"/>
    </source>
</evidence>
<gene>
    <name evidence="2" type="ORF">ACFO0B_22640</name>
</gene>